<dbReference type="InterPro" id="IPR012334">
    <property type="entry name" value="Pectin_lyas_fold"/>
</dbReference>
<evidence type="ECO:0000256" key="1">
    <source>
        <dbReference type="SAM" id="MobiDB-lite"/>
    </source>
</evidence>
<accession>A0A6B3NHE7</accession>
<name>A0A6B3NHE7_9CYAN</name>
<sequence>MSQQSLVNTSGEGGGDIQLQGRRVNLTEASRIRADNLGDGEKGSLIVNASESVQLFSSGLFARNGGAGDGGELTISTKQLRLEDGAQISTATFGEGVGGSLTVNATESVILKGFSVDTNSLRNFGFLPFDNLILSGLFAITAAQGNAGNLTINTQQLIVEGRANLNVTSFGTGEGGELIINTQQLLVDGGSQVSAGTALNEQRGGDGGNLIVNATESVQLIGSADNGNNRIFPSGLFAQTLGEQNAGDLTITTGELTIRNGAQVTVASFGSGTAGDLIITADSVDLQNEARITVASLGSGQAGELKLKSGSVLLDNSQITAQTLSLSEDGGNIKLNVDDLLLLLNNSQISTAAGTPQAGGDGGNIAIDTDLIVAISQEDSNINANAFNGQGGNITINAQGIFGIEFREDLTSLSDITASSNTNLDGEVEINTPDVDPSQVIVELPSAIVDSTKLIANSCLAPSSGQKGNFIITGAGGLPTLPDDLSNSPFPTYSVPSELENEVSSSQHVLIGGTNSDTRKLENPLIEAEGIYRLADGRAVLGWECP</sequence>
<proteinExistence type="predicted"/>
<dbReference type="SUPFAM" id="SSF51126">
    <property type="entry name" value="Pectin lyase-like"/>
    <property type="match status" value="3"/>
</dbReference>
<evidence type="ECO:0000313" key="2">
    <source>
        <dbReference type="EMBL" id="NER31120.1"/>
    </source>
</evidence>
<dbReference type="InterPro" id="IPR011050">
    <property type="entry name" value="Pectin_lyase_fold/virulence"/>
</dbReference>
<dbReference type="Gene3D" id="2.160.20.10">
    <property type="entry name" value="Single-stranded right-handed beta-helix, Pectin lyase-like"/>
    <property type="match status" value="1"/>
</dbReference>
<reference evidence="2" key="1">
    <citation type="submission" date="2019-11" db="EMBL/GenBank/DDBJ databases">
        <title>Genomic insights into an expanded diversity of filamentous marine cyanobacteria reveals the extraordinary biosynthetic potential of Moorea and Okeania.</title>
        <authorList>
            <person name="Ferreira Leao T."/>
            <person name="Wang M."/>
            <person name="Moss N."/>
            <person name="Da Silva R."/>
            <person name="Sanders J."/>
            <person name="Nurk S."/>
            <person name="Gurevich A."/>
            <person name="Humphrey G."/>
            <person name="Reher R."/>
            <person name="Zhu Q."/>
            <person name="Belda-Ferre P."/>
            <person name="Glukhov E."/>
            <person name="Rex R."/>
            <person name="Dorrestein P.C."/>
            <person name="Knight R."/>
            <person name="Pevzner P."/>
            <person name="Gerwick W.H."/>
            <person name="Gerwick L."/>
        </authorList>
    </citation>
    <scope>NUCLEOTIDE SEQUENCE</scope>
    <source>
        <strain evidence="2">SIO1C4</strain>
    </source>
</reference>
<dbReference type="EMBL" id="JAAHFQ010000725">
    <property type="protein sequence ID" value="NER31120.1"/>
    <property type="molecule type" value="Genomic_DNA"/>
</dbReference>
<organism evidence="2">
    <name type="scientific">Symploca sp. SIO1C4</name>
    <dbReference type="NCBI Taxonomy" id="2607765"/>
    <lineage>
        <taxon>Bacteria</taxon>
        <taxon>Bacillati</taxon>
        <taxon>Cyanobacteriota</taxon>
        <taxon>Cyanophyceae</taxon>
        <taxon>Coleofasciculales</taxon>
        <taxon>Coleofasciculaceae</taxon>
        <taxon>Symploca</taxon>
    </lineage>
</organism>
<gene>
    <name evidence="2" type="ORF">F6J89_26745</name>
</gene>
<dbReference type="AlphaFoldDB" id="A0A6B3NHE7"/>
<feature type="region of interest" description="Disordered" evidence="1">
    <location>
        <begin position="1"/>
        <end position="20"/>
    </location>
</feature>
<protein>
    <submittedName>
        <fullName evidence="2">S-layer family protein</fullName>
    </submittedName>
</protein>
<comment type="caution">
    <text evidence="2">The sequence shown here is derived from an EMBL/GenBank/DDBJ whole genome shotgun (WGS) entry which is preliminary data.</text>
</comment>
<feature type="compositionally biased region" description="Polar residues" evidence="1">
    <location>
        <begin position="1"/>
        <end position="10"/>
    </location>
</feature>